<dbReference type="RefSeq" id="WP_272954800.1">
    <property type="nucleotide sequence ID" value="NZ_BAAAGT010000022.1"/>
</dbReference>
<gene>
    <name evidence="1" type="ORF">HNR71_000061</name>
</gene>
<sequence>MTLDELTPEDAERVRILTSELLDLAGEALGPLLSPVLYLSAA</sequence>
<dbReference type="Proteomes" id="UP000553957">
    <property type="component" value="Unassembled WGS sequence"/>
</dbReference>
<comment type="caution">
    <text evidence="1">The sequence shown here is derived from an EMBL/GenBank/DDBJ whole genome shotgun (WGS) entry which is preliminary data.</text>
</comment>
<proteinExistence type="predicted"/>
<protein>
    <submittedName>
        <fullName evidence="1">Uncharacterized protein</fullName>
    </submittedName>
</protein>
<name>A0A841S4Z8_9ACTN</name>
<accession>A0A841S4Z8</accession>
<reference evidence="1 2" key="1">
    <citation type="submission" date="2020-08" db="EMBL/GenBank/DDBJ databases">
        <title>Sequencing the genomes of 1000 actinobacteria strains.</title>
        <authorList>
            <person name="Klenk H.-P."/>
        </authorList>
    </citation>
    <scope>NUCLEOTIDE SEQUENCE [LARGE SCALE GENOMIC DNA]</scope>
    <source>
        <strain evidence="1 2">DSM 15626</strain>
    </source>
</reference>
<dbReference type="AlphaFoldDB" id="A0A841S4Z8"/>
<evidence type="ECO:0000313" key="1">
    <source>
        <dbReference type="EMBL" id="MBB6564424.1"/>
    </source>
</evidence>
<organism evidence="1 2">
    <name type="scientific">Kribbella sandramycini</name>
    <dbReference type="NCBI Taxonomy" id="60450"/>
    <lineage>
        <taxon>Bacteria</taxon>
        <taxon>Bacillati</taxon>
        <taxon>Actinomycetota</taxon>
        <taxon>Actinomycetes</taxon>
        <taxon>Propionibacteriales</taxon>
        <taxon>Kribbellaceae</taxon>
        <taxon>Kribbella</taxon>
    </lineage>
</organism>
<evidence type="ECO:0000313" key="2">
    <source>
        <dbReference type="Proteomes" id="UP000553957"/>
    </source>
</evidence>
<dbReference type="EMBL" id="JACHKF010000001">
    <property type="protein sequence ID" value="MBB6564424.1"/>
    <property type="molecule type" value="Genomic_DNA"/>
</dbReference>